<dbReference type="EMBL" id="BX284605">
    <property type="protein sequence ID" value="CCD65598.2"/>
    <property type="molecule type" value="Genomic_DNA"/>
</dbReference>
<dbReference type="PANTHER" id="PTHR32525">
    <property type="entry name" value="PROTEIN-TYROSINE-PHOSPHATASE"/>
    <property type="match status" value="1"/>
</dbReference>
<dbReference type="Proteomes" id="UP000001940">
    <property type="component" value="Chromosome V"/>
</dbReference>
<dbReference type="Bgee" id="WBGene00017264">
    <property type="expression patterns" value="Expressed in adult organism and 1 other cell type or tissue"/>
</dbReference>
<dbReference type="PaxDb" id="6239-F08F3.8"/>
<feature type="region of interest" description="Disordered" evidence="1">
    <location>
        <begin position="269"/>
        <end position="289"/>
    </location>
</feature>
<dbReference type="InParanoid" id="Q22948"/>
<accession>Q22948</accession>
<dbReference type="PIR" id="T29445">
    <property type="entry name" value="T29445"/>
</dbReference>
<feature type="transmembrane region" description="Helical" evidence="2">
    <location>
        <begin position="233"/>
        <end position="258"/>
    </location>
</feature>
<keyword evidence="2" id="KW-0472">Membrane</keyword>
<dbReference type="SMR" id="Q22948"/>
<evidence type="ECO:0000256" key="1">
    <source>
        <dbReference type="SAM" id="MobiDB-lite"/>
    </source>
</evidence>
<keyword evidence="4" id="KW-1185">Reference proteome</keyword>
<name>Q22948_CAEEL</name>
<dbReference type="AGR" id="WB:WBGene00017264"/>
<dbReference type="HOGENOM" id="CLU_728117_0_0_1"/>
<evidence type="ECO:0000313" key="5">
    <source>
        <dbReference type="WormBase" id="F08F3.8"/>
    </source>
</evidence>
<evidence type="ECO:0000256" key="2">
    <source>
        <dbReference type="SAM" id="Phobius"/>
    </source>
</evidence>
<dbReference type="PANTHER" id="PTHR32525:SF0">
    <property type="entry name" value="DOMAIN OF UNKNOWN FUNCTION WSN DOMAIN-CONTAINING PROTEIN-RELATED"/>
    <property type="match status" value="1"/>
</dbReference>
<evidence type="ECO:0000313" key="4">
    <source>
        <dbReference type="Proteomes" id="UP000001940"/>
    </source>
</evidence>
<dbReference type="SUPFAM" id="SSF54211">
    <property type="entry name" value="Ribosomal protein S5 domain 2-like"/>
    <property type="match status" value="1"/>
</dbReference>
<proteinExistence type="predicted"/>
<keyword evidence="2" id="KW-1133">Transmembrane helix</keyword>
<protein>
    <submittedName>
        <fullName evidence="3">WSN domain-containing protein</fullName>
    </submittedName>
</protein>
<evidence type="ECO:0000313" key="3">
    <source>
        <dbReference type="EMBL" id="CCD65598.2"/>
    </source>
</evidence>
<keyword evidence="2" id="KW-0812">Transmembrane</keyword>
<organism evidence="3 4">
    <name type="scientific">Caenorhabditis elegans</name>
    <dbReference type="NCBI Taxonomy" id="6239"/>
    <lineage>
        <taxon>Eukaryota</taxon>
        <taxon>Metazoa</taxon>
        <taxon>Ecdysozoa</taxon>
        <taxon>Nematoda</taxon>
        <taxon>Chromadorea</taxon>
        <taxon>Rhabditida</taxon>
        <taxon>Rhabditina</taxon>
        <taxon>Rhabditomorpha</taxon>
        <taxon>Rhabditoidea</taxon>
        <taxon>Rhabditidae</taxon>
        <taxon>Peloderinae</taxon>
        <taxon>Caenorhabditis</taxon>
    </lineage>
</organism>
<dbReference type="InterPro" id="IPR020568">
    <property type="entry name" value="Ribosomal_Su5_D2-typ_SF"/>
</dbReference>
<reference evidence="3 4" key="1">
    <citation type="journal article" date="1998" name="Science">
        <title>Genome sequence of the nematode C. elegans: a platform for investigating biology.</title>
        <authorList>
            <consortium name="The C. elegans sequencing consortium"/>
            <person name="Sulson J.E."/>
            <person name="Waterston R."/>
        </authorList>
    </citation>
    <scope>NUCLEOTIDE SEQUENCE [LARGE SCALE GENOMIC DNA]</scope>
    <source>
        <strain evidence="3 4">Bristol N2</strain>
    </source>
</reference>
<dbReference type="WormBase" id="F08F3.8">
    <property type="protein sequence ID" value="CE52387"/>
    <property type="gene ID" value="WBGene00017264"/>
</dbReference>
<dbReference type="AlphaFoldDB" id="Q22948"/>
<gene>
    <name evidence="3" type="ORF">CELE_F08F3.8</name>
    <name evidence="3 5" type="ORF">F08F3.8</name>
</gene>
<dbReference type="UCSC" id="F08F3.8">
    <property type="organism name" value="c. elegans"/>
</dbReference>
<dbReference type="InterPro" id="IPR014721">
    <property type="entry name" value="Ribsml_uS5_D2-typ_fold_subgr"/>
</dbReference>
<sequence>MCGVVNLFGGIEAVGGLDTKIRVAIDNGFEQILVPKVCAANYDKRLKLQIEVIEVRTFYEALMHTLVDGLLILKALAEIEEKLKVATGEVAKFTKNLKPVTSTNLSDYSSVFTDAKKVKGVGIDWTATIASVEKLKDLLSTRLSRAAGTSPGLSVAQLDQILTTMQSLKSLDMDFTKFSKAFDGSSKSLQSLGASFVNYKNHVKKAQASVGAGGTGGGSGSGPGSSSSDQTTMIVSISVGAVVLLIILGIVIGIYLYLHHVHKLEQPVSKEDDKKPCSIAKSKDEMRTK</sequence>
<dbReference type="OrthoDB" id="5842271at2759"/>
<dbReference type="Gene3D" id="3.30.230.10">
    <property type="match status" value="1"/>
</dbReference>